<protein>
    <submittedName>
        <fullName evidence="1">Uncharacterized protein</fullName>
    </submittedName>
</protein>
<dbReference type="Proteomes" id="UP001162992">
    <property type="component" value="Chromosome 18"/>
</dbReference>
<gene>
    <name evidence="1" type="ORF">O6H91_18G004300</name>
</gene>
<proteinExistence type="predicted"/>
<sequence length="841" mass="94166">MGEVFEEKNFLLQLIDGQGYFNVTGLDSFAKAENLAQCGLSYAVVSIMGPQSSGKSTLLNHLFHTNFAEMDAFKRRGQTTQGIWLTRAAGIDPFTIVMDLEGTDGRERGEDDTTFEKQSSLFALAVSDIVLINMWCHDIGREHAANKPLLKTVFQVMMRLFTPRKTKLLFVIRDKTKTPLEILEPILREDIQKIWQSVPKPPTHQDATLDCFFNVEVCALPSYEEKEDQFKEQVAMLRTRFFNSIAPGGLAGDRRAVIPGTGFPLSIQEMWKIIKENKDLDLPAHKVMVATVRCEEIAKQKLVDFVSDEEWQNLSETAKEDAVIMFGRKASGLLHKSISEYDTEAAYFESGVRDKKHDFLVGKLLEIVQPAHQSVMGHYRSKSFKKFKHIVEQPTSFQDEVKGFAAVARKASDLCMADFENGCTDANVLHAQWDSFKIRDKLRRDIDTHAAARRKEKITEATAQVERCLEERLAAPAASLLDAASADTWQALRKLFEHEVGVAKLDMSVAISEFEPDDLEESKLLTAVESYGRSIIEKKAKEEAAQALIHMKDRFTSVFSHDSESLPRRWSGDEDIRAITKAARAAALKLLAVLAVVRLDESKSDNIEASLITLLGEVLEPVQATTDREITSSNSAMSTLAASTWEGVLPENVLLTPVQCRALWKQFKAETEYTIGQALAAQEASRRGSSWLPPPWAIVAIIVLGFNEFMTLIRNPIYLAIVFVLYLLGKAIWVQLDIGKEFQNGLLKCCFCPSQLPGALSVSTKVLPTVMNILKRLAEEGQRLGSDDHSRSTVTEESYQRASSSEFSPQRPSDNNSIPIDDKTRVYSVRQRIGKDTTSPR</sequence>
<dbReference type="EMBL" id="CM055109">
    <property type="protein sequence ID" value="KAJ7522280.1"/>
    <property type="molecule type" value="Genomic_DNA"/>
</dbReference>
<keyword evidence="2" id="KW-1185">Reference proteome</keyword>
<evidence type="ECO:0000313" key="2">
    <source>
        <dbReference type="Proteomes" id="UP001162992"/>
    </source>
</evidence>
<reference evidence="2" key="1">
    <citation type="journal article" date="2024" name="Proc. Natl. Acad. Sci. U.S.A.">
        <title>Extraordinary preservation of gene collinearity over three hundred million years revealed in homosporous lycophytes.</title>
        <authorList>
            <person name="Li C."/>
            <person name="Wickell D."/>
            <person name="Kuo L.Y."/>
            <person name="Chen X."/>
            <person name="Nie B."/>
            <person name="Liao X."/>
            <person name="Peng D."/>
            <person name="Ji J."/>
            <person name="Jenkins J."/>
            <person name="Williams M."/>
            <person name="Shu S."/>
            <person name="Plott C."/>
            <person name="Barry K."/>
            <person name="Rajasekar S."/>
            <person name="Grimwood J."/>
            <person name="Han X."/>
            <person name="Sun S."/>
            <person name="Hou Z."/>
            <person name="He W."/>
            <person name="Dai G."/>
            <person name="Sun C."/>
            <person name="Schmutz J."/>
            <person name="Leebens-Mack J.H."/>
            <person name="Li F.W."/>
            <person name="Wang L."/>
        </authorList>
    </citation>
    <scope>NUCLEOTIDE SEQUENCE [LARGE SCALE GENOMIC DNA]</scope>
    <source>
        <strain evidence="2">cv. PW_Plant_1</strain>
    </source>
</reference>
<comment type="caution">
    <text evidence="1">The sequence shown here is derived from an EMBL/GenBank/DDBJ whole genome shotgun (WGS) entry which is preliminary data.</text>
</comment>
<organism evidence="1 2">
    <name type="scientific">Diphasiastrum complanatum</name>
    <name type="common">Issler's clubmoss</name>
    <name type="synonym">Lycopodium complanatum</name>
    <dbReference type="NCBI Taxonomy" id="34168"/>
    <lineage>
        <taxon>Eukaryota</taxon>
        <taxon>Viridiplantae</taxon>
        <taxon>Streptophyta</taxon>
        <taxon>Embryophyta</taxon>
        <taxon>Tracheophyta</taxon>
        <taxon>Lycopodiopsida</taxon>
        <taxon>Lycopodiales</taxon>
        <taxon>Lycopodiaceae</taxon>
        <taxon>Lycopodioideae</taxon>
        <taxon>Diphasiastrum</taxon>
    </lineage>
</organism>
<evidence type="ECO:0000313" key="1">
    <source>
        <dbReference type="EMBL" id="KAJ7522280.1"/>
    </source>
</evidence>
<accession>A0ACC2AXL0</accession>
<name>A0ACC2AXL0_DIPCM</name>